<dbReference type="Gene3D" id="3.30.1230.10">
    <property type="entry name" value="YlxR-like"/>
    <property type="match status" value="1"/>
</dbReference>
<name>A0A7I7STG3_9MYCO</name>
<evidence type="ECO:0000259" key="1">
    <source>
        <dbReference type="Pfam" id="PF04296"/>
    </source>
</evidence>
<dbReference type="RefSeq" id="WP_235677781.1">
    <property type="nucleotide sequence ID" value="NZ_AP022595.1"/>
</dbReference>
<keyword evidence="3" id="KW-1185">Reference proteome</keyword>
<dbReference type="InterPro" id="IPR037465">
    <property type="entry name" value="YlxR"/>
</dbReference>
<dbReference type="InterPro" id="IPR035931">
    <property type="entry name" value="YlxR-like_sf"/>
</dbReference>
<dbReference type="InterPro" id="IPR007393">
    <property type="entry name" value="YlxR_dom"/>
</dbReference>
<dbReference type="AlphaFoldDB" id="A0A7I7STG3"/>
<dbReference type="PANTHER" id="PTHR34215">
    <property type="entry name" value="BLL0784 PROTEIN"/>
    <property type="match status" value="1"/>
</dbReference>
<dbReference type="SUPFAM" id="SSF64376">
    <property type="entry name" value="YlxR-like"/>
    <property type="match status" value="1"/>
</dbReference>
<dbReference type="Proteomes" id="UP000466445">
    <property type="component" value="Chromosome"/>
</dbReference>
<feature type="domain" description="YlxR" evidence="1">
    <location>
        <begin position="130"/>
        <end position="209"/>
    </location>
</feature>
<gene>
    <name evidence="2" type="ORF">MSAR_32440</name>
</gene>
<evidence type="ECO:0000313" key="2">
    <source>
        <dbReference type="EMBL" id="BBY60108.1"/>
    </source>
</evidence>
<dbReference type="Pfam" id="PF04296">
    <property type="entry name" value="YlxR"/>
    <property type="match status" value="1"/>
</dbReference>
<sequence length="233" mass="25174">MAVDAYANFDAFPDQLCLLNKALRSFGGGIVSTGRQGAGTYINLDQAMRLGVRVAAMPARYSGVVGRDEYSPYQDKVGRPPEAADRGAQLEFGPRRVVLGGAAMTVDYVVIQRETPIPERPHRRTEGPVRTCVGCRKRELAVDLLRVVAMSNGNGERAVTVDQAGNLPGRGAWLHPTDRCLEAAIRRRAFGRALRITGSPDTSEVVEEIRAQQALTGSASPVREQAAKNMSTP</sequence>
<dbReference type="KEGG" id="msar:MSAR_32440"/>
<organism evidence="2 3">
    <name type="scientific">Mycolicibacterium sarraceniae</name>
    <dbReference type="NCBI Taxonomy" id="1534348"/>
    <lineage>
        <taxon>Bacteria</taxon>
        <taxon>Bacillati</taxon>
        <taxon>Actinomycetota</taxon>
        <taxon>Actinomycetes</taxon>
        <taxon>Mycobacteriales</taxon>
        <taxon>Mycobacteriaceae</taxon>
        <taxon>Mycolicibacterium</taxon>
    </lineage>
</organism>
<proteinExistence type="predicted"/>
<evidence type="ECO:0000313" key="3">
    <source>
        <dbReference type="Proteomes" id="UP000466445"/>
    </source>
</evidence>
<reference evidence="2 3" key="1">
    <citation type="journal article" date="2019" name="Emerg. Microbes Infect.">
        <title>Comprehensive subspecies identification of 175 nontuberculous mycobacteria species based on 7547 genomic profiles.</title>
        <authorList>
            <person name="Matsumoto Y."/>
            <person name="Kinjo T."/>
            <person name="Motooka D."/>
            <person name="Nabeya D."/>
            <person name="Jung N."/>
            <person name="Uechi K."/>
            <person name="Horii T."/>
            <person name="Iida T."/>
            <person name="Fujita J."/>
            <person name="Nakamura S."/>
        </authorList>
    </citation>
    <scope>NUCLEOTIDE SEQUENCE [LARGE SCALE GENOMIC DNA]</scope>
    <source>
        <strain evidence="2 3">JCM 30395</strain>
    </source>
</reference>
<protein>
    <recommendedName>
        <fullName evidence="1">YlxR domain-containing protein</fullName>
    </recommendedName>
</protein>
<dbReference type="EMBL" id="AP022595">
    <property type="protein sequence ID" value="BBY60108.1"/>
    <property type="molecule type" value="Genomic_DNA"/>
</dbReference>
<accession>A0A7I7STG3</accession>
<dbReference type="PANTHER" id="PTHR34215:SF1">
    <property type="entry name" value="YLXR DOMAIN-CONTAINING PROTEIN"/>
    <property type="match status" value="1"/>
</dbReference>